<sequence length="181" mass="20811">VPEKEVVYRTSTQSERLKERILYWAQQQLPTHMIPAVFIFIESLPLTRNGKIDKTALPHFVSHTSGRTVKPEGALEERMRDIWLSVLGLRELGVEDDFFRIGGSSLTAISLITRVNIAFNTQLNVRDIFLNTTIRELVKKIVTMSEGFKYTGYQLVDCSNENFDKPFPLTNIQQAYLYGRL</sequence>
<evidence type="ECO:0000256" key="1">
    <source>
        <dbReference type="ARBA" id="ARBA00001957"/>
    </source>
</evidence>
<evidence type="ECO:0000313" key="6">
    <source>
        <dbReference type="Proteomes" id="UP000305874"/>
    </source>
</evidence>
<reference evidence="6" key="2">
    <citation type="submission" date="2019-06" db="EMBL/GenBank/DDBJ databases">
        <title>Co-occurence of chitin degradation, pigmentation and bioactivity in marine Pseudoalteromonas.</title>
        <authorList>
            <person name="Sonnenschein E.C."/>
            <person name="Bech P.K."/>
        </authorList>
    </citation>
    <scope>NUCLEOTIDE SEQUENCE [LARGE SCALE GENOMIC DNA]</scope>
    <source>
        <strain evidence="6">S2897</strain>
    </source>
</reference>
<protein>
    <recommendedName>
        <fullName evidence="4">Carrier domain-containing protein</fullName>
    </recommendedName>
</protein>
<dbReference type="InterPro" id="IPR020806">
    <property type="entry name" value="PKS_PP-bd"/>
</dbReference>
<dbReference type="AlphaFoldDB" id="A0A5S3Y361"/>
<dbReference type="InterPro" id="IPR045851">
    <property type="entry name" value="AMP-bd_C_sf"/>
</dbReference>
<evidence type="ECO:0000259" key="4">
    <source>
        <dbReference type="PROSITE" id="PS50075"/>
    </source>
</evidence>
<dbReference type="PANTHER" id="PTHR45527:SF1">
    <property type="entry name" value="FATTY ACID SYNTHASE"/>
    <property type="match status" value="1"/>
</dbReference>
<feature type="domain" description="Carrier" evidence="4">
    <location>
        <begin position="70"/>
        <end position="145"/>
    </location>
</feature>
<dbReference type="PANTHER" id="PTHR45527">
    <property type="entry name" value="NONRIBOSOMAL PEPTIDE SYNTHETASE"/>
    <property type="match status" value="1"/>
</dbReference>
<proteinExistence type="predicted"/>
<dbReference type="InterPro" id="IPR009081">
    <property type="entry name" value="PP-bd_ACP"/>
</dbReference>
<evidence type="ECO:0000256" key="2">
    <source>
        <dbReference type="ARBA" id="ARBA00022450"/>
    </source>
</evidence>
<keyword evidence="2" id="KW-0596">Phosphopantetheine</keyword>
<gene>
    <name evidence="5" type="ORF">CWC05_23760</name>
</gene>
<dbReference type="FunFam" id="1.10.1200.10:FF:000005">
    <property type="entry name" value="Nonribosomal peptide synthetase 1"/>
    <property type="match status" value="1"/>
</dbReference>
<comment type="cofactor">
    <cofactor evidence="1">
        <name>pantetheine 4'-phosphate</name>
        <dbReference type="ChEBI" id="CHEBI:47942"/>
    </cofactor>
</comment>
<feature type="non-terminal residue" evidence="5">
    <location>
        <position position="1"/>
    </location>
</feature>
<keyword evidence="3" id="KW-0597">Phosphoprotein</keyword>
<dbReference type="InterPro" id="IPR036736">
    <property type="entry name" value="ACP-like_sf"/>
</dbReference>
<dbReference type="GO" id="GO:0043041">
    <property type="term" value="P:amino acid activation for nonribosomal peptide biosynthetic process"/>
    <property type="evidence" value="ECO:0007669"/>
    <property type="project" value="TreeGrafter"/>
</dbReference>
<feature type="non-terminal residue" evidence="5">
    <location>
        <position position="181"/>
    </location>
</feature>
<dbReference type="Gene3D" id="1.10.1200.10">
    <property type="entry name" value="ACP-like"/>
    <property type="match status" value="1"/>
</dbReference>
<dbReference type="GO" id="GO:0031177">
    <property type="term" value="F:phosphopantetheine binding"/>
    <property type="evidence" value="ECO:0007669"/>
    <property type="project" value="InterPro"/>
</dbReference>
<dbReference type="InterPro" id="IPR025110">
    <property type="entry name" value="AMP-bd_C"/>
</dbReference>
<accession>A0A5S3Y361</accession>
<dbReference type="PROSITE" id="PS50075">
    <property type="entry name" value="CARRIER"/>
    <property type="match status" value="1"/>
</dbReference>
<organism evidence="5 6">
    <name type="scientific">Pseudoalteromonas ruthenica</name>
    <dbReference type="NCBI Taxonomy" id="151081"/>
    <lineage>
        <taxon>Bacteria</taxon>
        <taxon>Pseudomonadati</taxon>
        <taxon>Pseudomonadota</taxon>
        <taxon>Gammaproteobacteria</taxon>
        <taxon>Alteromonadales</taxon>
        <taxon>Pseudoalteromonadaceae</taxon>
        <taxon>Pseudoalteromonas</taxon>
    </lineage>
</organism>
<comment type="caution">
    <text evidence="5">The sequence shown here is derived from an EMBL/GenBank/DDBJ whole genome shotgun (WGS) entry which is preliminary data.</text>
</comment>
<dbReference type="Pfam" id="PF00550">
    <property type="entry name" value="PP-binding"/>
    <property type="match status" value="1"/>
</dbReference>
<dbReference type="SUPFAM" id="SSF56801">
    <property type="entry name" value="Acetyl-CoA synthetase-like"/>
    <property type="match status" value="1"/>
</dbReference>
<dbReference type="RefSeq" id="WP_138549486.1">
    <property type="nucleotide sequence ID" value="NZ_PNCG01001054.1"/>
</dbReference>
<dbReference type="GO" id="GO:0044550">
    <property type="term" value="P:secondary metabolite biosynthetic process"/>
    <property type="evidence" value="ECO:0007669"/>
    <property type="project" value="TreeGrafter"/>
</dbReference>
<dbReference type="Pfam" id="PF13193">
    <property type="entry name" value="AMP-binding_C"/>
    <property type="match status" value="1"/>
</dbReference>
<dbReference type="Gene3D" id="3.30.300.30">
    <property type="match status" value="1"/>
</dbReference>
<reference evidence="5 6" key="1">
    <citation type="submission" date="2017-12" db="EMBL/GenBank/DDBJ databases">
        <authorList>
            <person name="Paulsen S."/>
            <person name="Gram L.K."/>
        </authorList>
    </citation>
    <scope>NUCLEOTIDE SEQUENCE [LARGE SCALE GENOMIC DNA]</scope>
    <source>
        <strain evidence="5 6">S2897</strain>
    </source>
</reference>
<dbReference type="EMBL" id="PNCG01001054">
    <property type="protein sequence ID" value="TMP66842.1"/>
    <property type="molecule type" value="Genomic_DNA"/>
</dbReference>
<dbReference type="SMART" id="SM00823">
    <property type="entry name" value="PKS_PP"/>
    <property type="match status" value="1"/>
</dbReference>
<evidence type="ECO:0000256" key="3">
    <source>
        <dbReference type="ARBA" id="ARBA00022553"/>
    </source>
</evidence>
<evidence type="ECO:0000313" key="5">
    <source>
        <dbReference type="EMBL" id="TMP66842.1"/>
    </source>
</evidence>
<name>A0A5S3Y361_9GAMM</name>
<dbReference type="SUPFAM" id="SSF47336">
    <property type="entry name" value="ACP-like"/>
    <property type="match status" value="1"/>
</dbReference>
<dbReference type="GO" id="GO:0005737">
    <property type="term" value="C:cytoplasm"/>
    <property type="evidence" value="ECO:0007669"/>
    <property type="project" value="TreeGrafter"/>
</dbReference>
<dbReference type="Proteomes" id="UP000305874">
    <property type="component" value="Unassembled WGS sequence"/>
</dbReference>